<reference evidence="3 4" key="1">
    <citation type="submission" date="2014-12" db="EMBL/GenBank/DDBJ databases">
        <title>Denitrispirillum autotrophicum gen. nov., sp. nov., Denitrifying, Facultatively Autotrophic Bacteria Isolated from Rice Paddy Soil.</title>
        <authorList>
            <person name="Ishii S."/>
            <person name="Ashida N."/>
            <person name="Ohno H."/>
            <person name="Otsuka S."/>
            <person name="Yokota A."/>
            <person name="Senoo K."/>
        </authorList>
    </citation>
    <scope>NUCLEOTIDE SEQUENCE [LARGE SCALE GENOMIC DNA]</scope>
    <source>
        <strain evidence="3 4">TSA66</strain>
    </source>
</reference>
<accession>A0A0C1Y6G4</accession>
<evidence type="ECO:0000256" key="1">
    <source>
        <dbReference type="ARBA" id="ARBA00022801"/>
    </source>
</evidence>
<sequence>MNTAIQTGQYASLPNGIRLHYASAGEKGRPLLLFVHGFPEFWYEWEAQLKEFGRDYFAVAPDLRGFNLSDMPADVGAYKARHIVDDLRLLAAHLGYEKFVLVAHDWGGAIAWNLAIALPQLLHKLIIINSPHPYLFMKALATDPAQKEASGYMNWLRAEGSEQALAKDDFALMEGILSGMGRTPTPWFAGDVRAKYHECWSRGIAGGVNYYRASPLHPPTDDHPGPLKLQLNPDDFRVSVPTRVIWGESDIALPKTLADGLEDFSDDLKVERIPEGSHWVVHEQPERINRLIRGFLSE</sequence>
<dbReference type="Proteomes" id="UP000031572">
    <property type="component" value="Unassembled WGS sequence"/>
</dbReference>
<dbReference type="STRING" id="709839.TSA66_19755"/>
<dbReference type="Pfam" id="PF00561">
    <property type="entry name" value="Abhydrolase_1"/>
    <property type="match status" value="1"/>
</dbReference>
<evidence type="ECO:0000259" key="2">
    <source>
        <dbReference type="Pfam" id="PF00561"/>
    </source>
</evidence>
<dbReference type="PANTHER" id="PTHR43329">
    <property type="entry name" value="EPOXIDE HYDROLASE"/>
    <property type="match status" value="1"/>
</dbReference>
<dbReference type="RefSeq" id="WP_040041219.1">
    <property type="nucleotide sequence ID" value="NZ_JWJG01000028.1"/>
</dbReference>
<dbReference type="PRINTS" id="PR00412">
    <property type="entry name" value="EPOXHYDRLASE"/>
</dbReference>
<proteinExistence type="predicted"/>
<dbReference type="PRINTS" id="PR00111">
    <property type="entry name" value="ABHYDROLASE"/>
</dbReference>
<dbReference type="InterPro" id="IPR000639">
    <property type="entry name" value="Epox_hydrolase-like"/>
</dbReference>
<gene>
    <name evidence="3" type="ORF">TSA66_19755</name>
</gene>
<dbReference type="Gene3D" id="3.40.50.1820">
    <property type="entry name" value="alpha/beta hydrolase"/>
    <property type="match status" value="1"/>
</dbReference>
<feature type="domain" description="AB hydrolase-1" evidence="2">
    <location>
        <begin position="30"/>
        <end position="284"/>
    </location>
</feature>
<organism evidence="3 4">
    <name type="scientific">Noviherbaspirillum autotrophicum</name>
    <dbReference type="NCBI Taxonomy" id="709839"/>
    <lineage>
        <taxon>Bacteria</taxon>
        <taxon>Pseudomonadati</taxon>
        <taxon>Pseudomonadota</taxon>
        <taxon>Betaproteobacteria</taxon>
        <taxon>Burkholderiales</taxon>
        <taxon>Oxalobacteraceae</taxon>
        <taxon>Noviherbaspirillum</taxon>
    </lineage>
</organism>
<evidence type="ECO:0000313" key="4">
    <source>
        <dbReference type="Proteomes" id="UP000031572"/>
    </source>
</evidence>
<dbReference type="InterPro" id="IPR029058">
    <property type="entry name" value="AB_hydrolase_fold"/>
</dbReference>
<evidence type="ECO:0000313" key="3">
    <source>
        <dbReference type="EMBL" id="KIF82543.1"/>
    </source>
</evidence>
<name>A0A0C1Y6G4_9BURK</name>
<keyword evidence="1 3" id="KW-0378">Hydrolase</keyword>
<comment type="caution">
    <text evidence="3">The sequence shown here is derived from an EMBL/GenBank/DDBJ whole genome shotgun (WGS) entry which is preliminary data.</text>
</comment>
<dbReference type="InterPro" id="IPR000073">
    <property type="entry name" value="AB_hydrolase_1"/>
</dbReference>
<protein>
    <submittedName>
        <fullName evidence="3">Alpha/beta hydrolase</fullName>
    </submittedName>
</protein>
<dbReference type="EMBL" id="JWJG01000028">
    <property type="protein sequence ID" value="KIF82543.1"/>
    <property type="molecule type" value="Genomic_DNA"/>
</dbReference>
<dbReference type="AlphaFoldDB" id="A0A0C1Y6G4"/>
<dbReference type="OrthoDB" id="2987348at2"/>
<keyword evidence="4" id="KW-1185">Reference proteome</keyword>
<dbReference type="GO" id="GO:0016787">
    <property type="term" value="F:hydrolase activity"/>
    <property type="evidence" value="ECO:0007669"/>
    <property type="project" value="UniProtKB-KW"/>
</dbReference>
<dbReference type="SUPFAM" id="SSF53474">
    <property type="entry name" value="alpha/beta-Hydrolases"/>
    <property type="match status" value="1"/>
</dbReference>